<evidence type="ECO:0000313" key="2">
    <source>
        <dbReference type="Proteomes" id="UP000617340"/>
    </source>
</evidence>
<gene>
    <name evidence="1" type="ORF">HZH68_008450</name>
</gene>
<dbReference type="EMBL" id="JACSDZ010000008">
    <property type="protein sequence ID" value="KAF7397228.1"/>
    <property type="molecule type" value="Genomic_DNA"/>
</dbReference>
<comment type="caution">
    <text evidence="1">The sequence shown here is derived from an EMBL/GenBank/DDBJ whole genome shotgun (WGS) entry which is preliminary data.</text>
</comment>
<evidence type="ECO:0000313" key="1">
    <source>
        <dbReference type="EMBL" id="KAF7397228.1"/>
    </source>
</evidence>
<sequence length="135" mass="15354">MISIASERGTSRPIAATSVGELPTTLTAPTLPMFDTSDFRQSLWRIRFDFAVRNQNSNNDSTRDRETREIRSRFALSALSERVSIFLETKRETVRVVATTKVSGKYTALIFLTIQRERYGTSNLVEISTRFGLTR</sequence>
<organism evidence="1 2">
    <name type="scientific">Vespula germanica</name>
    <name type="common">German yellow jacket</name>
    <name type="synonym">Paravespula germanica</name>
    <dbReference type="NCBI Taxonomy" id="30212"/>
    <lineage>
        <taxon>Eukaryota</taxon>
        <taxon>Metazoa</taxon>
        <taxon>Ecdysozoa</taxon>
        <taxon>Arthropoda</taxon>
        <taxon>Hexapoda</taxon>
        <taxon>Insecta</taxon>
        <taxon>Pterygota</taxon>
        <taxon>Neoptera</taxon>
        <taxon>Endopterygota</taxon>
        <taxon>Hymenoptera</taxon>
        <taxon>Apocrita</taxon>
        <taxon>Aculeata</taxon>
        <taxon>Vespoidea</taxon>
        <taxon>Vespidae</taxon>
        <taxon>Vespinae</taxon>
        <taxon>Vespula</taxon>
    </lineage>
</organism>
<reference evidence="1" key="1">
    <citation type="journal article" date="2020" name="G3 (Bethesda)">
        <title>High-Quality Assemblies for Three Invasive Social Wasps from the &lt;i&gt;Vespula&lt;/i&gt; Genus.</title>
        <authorList>
            <person name="Harrop T.W.R."/>
            <person name="Guhlin J."/>
            <person name="McLaughlin G.M."/>
            <person name="Permina E."/>
            <person name="Stockwell P."/>
            <person name="Gilligan J."/>
            <person name="Le Lec M.F."/>
            <person name="Gruber M.A.M."/>
            <person name="Quinn O."/>
            <person name="Lovegrove M."/>
            <person name="Duncan E.J."/>
            <person name="Remnant E.J."/>
            <person name="Van Eeckhoven J."/>
            <person name="Graham B."/>
            <person name="Knapp R.A."/>
            <person name="Langford K.W."/>
            <person name="Kronenberg Z."/>
            <person name="Press M.O."/>
            <person name="Eacker S.M."/>
            <person name="Wilson-Rankin E.E."/>
            <person name="Purcell J."/>
            <person name="Lester P.J."/>
            <person name="Dearden P.K."/>
        </authorList>
    </citation>
    <scope>NUCLEOTIDE SEQUENCE</scope>
    <source>
        <strain evidence="1">Linc-1</strain>
    </source>
</reference>
<accession>A0A834JZ88</accession>
<protein>
    <submittedName>
        <fullName evidence="1">Uncharacterized protein</fullName>
    </submittedName>
</protein>
<dbReference type="Proteomes" id="UP000617340">
    <property type="component" value="Unassembled WGS sequence"/>
</dbReference>
<dbReference type="AlphaFoldDB" id="A0A834JZ88"/>
<name>A0A834JZ88_VESGE</name>
<proteinExistence type="predicted"/>
<keyword evidence="2" id="KW-1185">Reference proteome</keyword>